<comment type="caution">
    <text evidence="2">The sequence shown here is derived from an EMBL/GenBank/DDBJ whole genome shotgun (WGS) entry which is preliminary data.</text>
</comment>
<dbReference type="Proteomes" id="UP001372338">
    <property type="component" value="Unassembled WGS sequence"/>
</dbReference>
<keyword evidence="3" id="KW-1185">Reference proteome</keyword>
<name>A0AAN9P7D3_CROPI</name>
<feature type="compositionally biased region" description="Gly residues" evidence="1">
    <location>
        <begin position="101"/>
        <end position="114"/>
    </location>
</feature>
<feature type="compositionally biased region" description="Pro residues" evidence="1">
    <location>
        <begin position="15"/>
        <end position="26"/>
    </location>
</feature>
<accession>A0AAN9P7D3</accession>
<evidence type="ECO:0000256" key="1">
    <source>
        <dbReference type="SAM" id="MobiDB-lite"/>
    </source>
</evidence>
<proteinExistence type="predicted"/>
<feature type="region of interest" description="Disordered" evidence="1">
    <location>
        <begin position="154"/>
        <end position="187"/>
    </location>
</feature>
<feature type="region of interest" description="Disordered" evidence="1">
    <location>
        <begin position="1"/>
        <end position="114"/>
    </location>
</feature>
<feature type="compositionally biased region" description="Basic and acidic residues" evidence="1">
    <location>
        <begin position="72"/>
        <end position="84"/>
    </location>
</feature>
<gene>
    <name evidence="2" type="ORF">RIF29_00309</name>
</gene>
<feature type="compositionally biased region" description="Basic and acidic residues" evidence="1">
    <location>
        <begin position="154"/>
        <end position="173"/>
    </location>
</feature>
<evidence type="ECO:0000313" key="3">
    <source>
        <dbReference type="Proteomes" id="UP001372338"/>
    </source>
</evidence>
<organism evidence="2 3">
    <name type="scientific">Crotalaria pallida</name>
    <name type="common">Smooth rattlebox</name>
    <name type="synonym">Crotalaria striata</name>
    <dbReference type="NCBI Taxonomy" id="3830"/>
    <lineage>
        <taxon>Eukaryota</taxon>
        <taxon>Viridiplantae</taxon>
        <taxon>Streptophyta</taxon>
        <taxon>Embryophyta</taxon>
        <taxon>Tracheophyta</taxon>
        <taxon>Spermatophyta</taxon>
        <taxon>Magnoliopsida</taxon>
        <taxon>eudicotyledons</taxon>
        <taxon>Gunneridae</taxon>
        <taxon>Pentapetalae</taxon>
        <taxon>rosids</taxon>
        <taxon>fabids</taxon>
        <taxon>Fabales</taxon>
        <taxon>Fabaceae</taxon>
        <taxon>Papilionoideae</taxon>
        <taxon>50 kb inversion clade</taxon>
        <taxon>genistoids sensu lato</taxon>
        <taxon>core genistoids</taxon>
        <taxon>Crotalarieae</taxon>
        <taxon>Crotalaria</taxon>
    </lineage>
</organism>
<protein>
    <submittedName>
        <fullName evidence="2">Uncharacterized protein</fullName>
    </submittedName>
</protein>
<reference evidence="2 3" key="1">
    <citation type="submission" date="2024-01" db="EMBL/GenBank/DDBJ databases">
        <title>The genomes of 5 underutilized Papilionoideae crops provide insights into root nodulation and disease resistanc.</title>
        <authorList>
            <person name="Yuan L."/>
        </authorList>
    </citation>
    <scope>NUCLEOTIDE SEQUENCE [LARGE SCALE GENOMIC DNA]</scope>
    <source>
        <strain evidence="2">ZHUSHIDOU_FW_LH</strain>
        <tissue evidence="2">Leaf</tissue>
    </source>
</reference>
<sequence length="187" mass="20066">MVSNRATMARKRGQQPPPPSPSPSTPQPSHDSKSHDSPSSKSHEAVTPRDKSHDQNTKGQDDRTTSYNGARDGSHGRTTSHDGVSDGSHGRTNLIGSAGMIHGGGVTQNPHGGGLLEEQESEFALLIQNINSLEDTQVDSVLEKIEQIRDMIKEKKKSHDLGDKQPLIGKDKGQVPSVRPQADEGGE</sequence>
<dbReference type="AlphaFoldDB" id="A0AAN9P7D3"/>
<feature type="compositionally biased region" description="Basic and acidic residues" evidence="1">
    <location>
        <begin position="30"/>
        <end position="64"/>
    </location>
</feature>
<evidence type="ECO:0000313" key="2">
    <source>
        <dbReference type="EMBL" id="KAK7287194.1"/>
    </source>
</evidence>
<dbReference type="EMBL" id="JAYWIO010000001">
    <property type="protein sequence ID" value="KAK7287194.1"/>
    <property type="molecule type" value="Genomic_DNA"/>
</dbReference>